<name>A0ABP9LW82_9FLAO</name>
<evidence type="ECO:0000256" key="1">
    <source>
        <dbReference type="ARBA" id="ARBA00001917"/>
    </source>
</evidence>
<dbReference type="PANTHER" id="PTHR43567">
    <property type="entry name" value="FLAVOREDOXIN-RELATED-RELATED"/>
    <property type="match status" value="1"/>
</dbReference>
<dbReference type="Pfam" id="PF01613">
    <property type="entry name" value="Flavin_Reduct"/>
    <property type="match status" value="1"/>
</dbReference>
<organism evidence="5 6">
    <name type="scientific">Chryseobacterium ginsengisoli</name>
    <dbReference type="NCBI Taxonomy" id="363853"/>
    <lineage>
        <taxon>Bacteria</taxon>
        <taxon>Pseudomonadati</taxon>
        <taxon>Bacteroidota</taxon>
        <taxon>Flavobacteriia</taxon>
        <taxon>Flavobacteriales</taxon>
        <taxon>Weeksellaceae</taxon>
        <taxon>Chryseobacterium group</taxon>
        <taxon>Chryseobacterium</taxon>
    </lineage>
</organism>
<sequence length="186" mass="21093">MVLNLNMRKKTKKDYPVENARHFLEPTPTVLVTSSYQDERNIMTMGWYTIMEFVPSLVGCMISSANHSFELIKKSKECVINLPAVKLAATVVSIGNCSGSEVDKFDKFKMLTENGNVVKAPLLVDCFANFECKLYDDKLVDKYNFFIFEIVKAHVAVSPKYPKTIQYRGDSHFVQSGKNFIIPSSK</sequence>
<evidence type="ECO:0000256" key="3">
    <source>
        <dbReference type="ARBA" id="ARBA00038054"/>
    </source>
</evidence>
<comment type="similarity">
    <text evidence="3">Belongs to the flavoredoxin family.</text>
</comment>
<evidence type="ECO:0000313" key="5">
    <source>
        <dbReference type="EMBL" id="GAA5084275.1"/>
    </source>
</evidence>
<proteinExistence type="inferred from homology"/>
<comment type="cofactor">
    <cofactor evidence="1">
        <name>FMN</name>
        <dbReference type="ChEBI" id="CHEBI:58210"/>
    </cofactor>
</comment>
<dbReference type="PANTHER" id="PTHR43567:SF1">
    <property type="entry name" value="FLAVOREDOXIN"/>
    <property type="match status" value="1"/>
</dbReference>
<feature type="domain" description="Flavin reductase like" evidence="4">
    <location>
        <begin position="23"/>
        <end position="174"/>
    </location>
</feature>
<gene>
    <name evidence="5" type="ORF">GCM10023210_03940</name>
</gene>
<accession>A0ABP9LW82</accession>
<reference evidence="6" key="1">
    <citation type="journal article" date="2019" name="Int. J. Syst. Evol. Microbiol.">
        <title>The Global Catalogue of Microorganisms (GCM) 10K type strain sequencing project: providing services to taxonomists for standard genome sequencing and annotation.</title>
        <authorList>
            <consortium name="The Broad Institute Genomics Platform"/>
            <consortium name="The Broad Institute Genome Sequencing Center for Infectious Disease"/>
            <person name="Wu L."/>
            <person name="Ma J."/>
        </authorList>
    </citation>
    <scope>NUCLEOTIDE SEQUENCE [LARGE SCALE GENOMIC DNA]</scope>
    <source>
        <strain evidence="6">JCM 18019</strain>
    </source>
</reference>
<dbReference type="InterPro" id="IPR012349">
    <property type="entry name" value="Split_barrel_FMN-bd"/>
</dbReference>
<evidence type="ECO:0000313" key="6">
    <source>
        <dbReference type="Proteomes" id="UP001500353"/>
    </source>
</evidence>
<keyword evidence="6" id="KW-1185">Reference proteome</keyword>
<dbReference type="SMART" id="SM00903">
    <property type="entry name" value="Flavin_Reduct"/>
    <property type="match status" value="1"/>
</dbReference>
<evidence type="ECO:0000259" key="4">
    <source>
        <dbReference type="SMART" id="SM00903"/>
    </source>
</evidence>
<dbReference type="SUPFAM" id="SSF50475">
    <property type="entry name" value="FMN-binding split barrel"/>
    <property type="match status" value="1"/>
</dbReference>
<dbReference type="Proteomes" id="UP001500353">
    <property type="component" value="Unassembled WGS sequence"/>
</dbReference>
<dbReference type="Gene3D" id="2.30.110.10">
    <property type="entry name" value="Electron Transport, Fmn-binding Protein, Chain A"/>
    <property type="match status" value="1"/>
</dbReference>
<dbReference type="InterPro" id="IPR002563">
    <property type="entry name" value="Flavin_Rdtase-like_dom"/>
</dbReference>
<evidence type="ECO:0000256" key="2">
    <source>
        <dbReference type="ARBA" id="ARBA00022630"/>
    </source>
</evidence>
<protein>
    <submittedName>
        <fullName evidence="5">Flavin reductase family protein</fullName>
    </submittedName>
</protein>
<dbReference type="EMBL" id="BAABHX010000001">
    <property type="protein sequence ID" value="GAA5084275.1"/>
    <property type="molecule type" value="Genomic_DNA"/>
</dbReference>
<dbReference type="InterPro" id="IPR052174">
    <property type="entry name" value="Flavoredoxin"/>
</dbReference>
<comment type="caution">
    <text evidence="5">The sequence shown here is derived from an EMBL/GenBank/DDBJ whole genome shotgun (WGS) entry which is preliminary data.</text>
</comment>
<keyword evidence="2" id="KW-0285">Flavoprotein</keyword>